<proteinExistence type="predicted"/>
<gene>
    <name evidence="1" type="ORF">HF086_004763</name>
</gene>
<dbReference type="AlphaFoldDB" id="A0A922MDD8"/>
<protein>
    <submittedName>
        <fullName evidence="1">Uncharacterized protein</fullName>
    </submittedName>
</protein>
<sequence length="149" mass="17495">MLSFLWRIRRPMLVVLLIMCVSPIIFISMDQAKDMIQDISVTSRHVNTEKGCKIPRLDPFSLGTETNFAKPQYKCKSFDWVQCHKSECRLVKNVLKNVKDVTCDYSNINYVNHKNYYYSYHKSVFGEEIVKLDRSDHVKIECTGRDVHL</sequence>
<evidence type="ECO:0000313" key="1">
    <source>
        <dbReference type="EMBL" id="KAH9634990.1"/>
    </source>
</evidence>
<dbReference type="Proteomes" id="UP000814243">
    <property type="component" value="Unassembled WGS sequence"/>
</dbReference>
<reference evidence="1" key="1">
    <citation type="journal article" date="2021" name="G3 (Bethesda)">
        <title>Genome and transcriptome analysis of the beet armyworm Spodoptera exigua reveals targets for pest control. .</title>
        <authorList>
            <person name="Simon S."/>
            <person name="Breeschoten T."/>
            <person name="Jansen H.J."/>
            <person name="Dirks R.P."/>
            <person name="Schranz M.E."/>
            <person name="Ros V.I.D."/>
        </authorList>
    </citation>
    <scope>NUCLEOTIDE SEQUENCE</scope>
    <source>
        <strain evidence="1">TB_SE_WUR_2020</strain>
    </source>
</reference>
<comment type="caution">
    <text evidence="1">The sequence shown here is derived from an EMBL/GenBank/DDBJ whole genome shotgun (WGS) entry which is preliminary data.</text>
</comment>
<dbReference type="EMBL" id="JACEFF010000579">
    <property type="protein sequence ID" value="KAH9634990.1"/>
    <property type="molecule type" value="Genomic_DNA"/>
</dbReference>
<organism evidence="1 2">
    <name type="scientific">Spodoptera exigua</name>
    <name type="common">Beet armyworm</name>
    <name type="synonym">Noctua fulgens</name>
    <dbReference type="NCBI Taxonomy" id="7107"/>
    <lineage>
        <taxon>Eukaryota</taxon>
        <taxon>Metazoa</taxon>
        <taxon>Ecdysozoa</taxon>
        <taxon>Arthropoda</taxon>
        <taxon>Hexapoda</taxon>
        <taxon>Insecta</taxon>
        <taxon>Pterygota</taxon>
        <taxon>Neoptera</taxon>
        <taxon>Endopterygota</taxon>
        <taxon>Lepidoptera</taxon>
        <taxon>Glossata</taxon>
        <taxon>Ditrysia</taxon>
        <taxon>Noctuoidea</taxon>
        <taxon>Noctuidae</taxon>
        <taxon>Amphipyrinae</taxon>
        <taxon>Spodoptera</taxon>
    </lineage>
</organism>
<accession>A0A922MDD8</accession>
<evidence type="ECO:0000313" key="2">
    <source>
        <dbReference type="Proteomes" id="UP000814243"/>
    </source>
</evidence>
<name>A0A922MDD8_SPOEX</name>